<evidence type="ECO:0000256" key="3">
    <source>
        <dbReference type="ARBA" id="ARBA00022989"/>
    </source>
</evidence>
<keyword evidence="3 5" id="KW-1133">Transmembrane helix</keyword>
<dbReference type="Proteomes" id="UP001059576">
    <property type="component" value="Chromosome"/>
</dbReference>
<dbReference type="InterPro" id="IPR003689">
    <property type="entry name" value="ZIP"/>
</dbReference>
<evidence type="ECO:0000256" key="5">
    <source>
        <dbReference type="SAM" id="Phobius"/>
    </source>
</evidence>
<accession>A0ABY5J0K6</accession>
<reference evidence="6" key="1">
    <citation type="submission" date="2022-07" db="EMBL/GenBank/DDBJ databases">
        <title>Complete genome of Mycoplasma equigenitalium type strain T37.</title>
        <authorList>
            <person name="Spergser J."/>
        </authorList>
    </citation>
    <scope>NUCLEOTIDE SEQUENCE</scope>
    <source>
        <strain evidence="6">T37</strain>
    </source>
</reference>
<keyword evidence="4 5" id="KW-0472">Membrane</keyword>
<evidence type="ECO:0000256" key="2">
    <source>
        <dbReference type="ARBA" id="ARBA00022692"/>
    </source>
</evidence>
<evidence type="ECO:0000256" key="1">
    <source>
        <dbReference type="ARBA" id="ARBA00004141"/>
    </source>
</evidence>
<feature type="transmembrane region" description="Helical" evidence="5">
    <location>
        <begin position="275"/>
        <end position="296"/>
    </location>
</feature>
<dbReference type="RefSeq" id="WP_129723078.1">
    <property type="nucleotide sequence ID" value="NZ_CP101808.1"/>
</dbReference>
<name>A0ABY5J0K6_9BACT</name>
<comment type="subcellular location">
    <subcellularLocation>
        <location evidence="1">Membrane</location>
        <topology evidence="1">Multi-pass membrane protein</topology>
    </subcellularLocation>
</comment>
<evidence type="ECO:0000313" key="7">
    <source>
        <dbReference type="Proteomes" id="UP001059576"/>
    </source>
</evidence>
<feature type="transmembrane region" description="Helical" evidence="5">
    <location>
        <begin position="93"/>
        <end position="123"/>
    </location>
</feature>
<sequence>MNALYKAINGQIHNQNLTFFIFGLIVSLALISIPILVAIFAPLIIKKPQKQLSIYIYAFVTGMFLILGSFGYLREAIEITSKGYNLASSQNQIYLGNILIVFGGALLGVVIAFYIKLIVWWVIKRKTHLQNSVFVHVHGVGHHDGEEEHTHVHDNVIFNKNDIVELPKAQEQNSKNKWTALILLLGHRIPEGLLIGLSLYRLMMGYQNAAISVAFFISFVLHTVPEEIIFFYRQREMGIKPIVAVFNSIGAIALLIPFIFIGIYSAEYIMNEPFIQAFIMATVGSIMLFTALIEFLPEFYHHKMNKKLWLTTIALLFVGILFTILILCFHVHGQIR</sequence>
<proteinExistence type="predicted"/>
<keyword evidence="2 5" id="KW-0812">Transmembrane</keyword>
<feature type="transmembrane region" description="Helical" evidence="5">
    <location>
        <begin position="209"/>
        <end position="232"/>
    </location>
</feature>
<feature type="transmembrane region" description="Helical" evidence="5">
    <location>
        <begin position="52"/>
        <end position="73"/>
    </location>
</feature>
<keyword evidence="7" id="KW-1185">Reference proteome</keyword>
<dbReference type="EMBL" id="CP101808">
    <property type="protein sequence ID" value="UUD36793.1"/>
    <property type="molecule type" value="Genomic_DNA"/>
</dbReference>
<evidence type="ECO:0000256" key="4">
    <source>
        <dbReference type="ARBA" id="ARBA00023136"/>
    </source>
</evidence>
<dbReference type="Pfam" id="PF02535">
    <property type="entry name" value="Zip"/>
    <property type="match status" value="1"/>
</dbReference>
<organism evidence="6 7">
    <name type="scientific">Mycoplasmopsis equigenitalium</name>
    <dbReference type="NCBI Taxonomy" id="114883"/>
    <lineage>
        <taxon>Bacteria</taxon>
        <taxon>Bacillati</taxon>
        <taxon>Mycoplasmatota</taxon>
        <taxon>Mycoplasmoidales</taxon>
        <taxon>Metamycoplasmataceae</taxon>
        <taxon>Mycoplasmopsis</taxon>
    </lineage>
</organism>
<gene>
    <name evidence="6" type="ORF">NPA09_02750</name>
</gene>
<feature type="transmembrane region" description="Helical" evidence="5">
    <location>
        <begin position="308"/>
        <end position="332"/>
    </location>
</feature>
<evidence type="ECO:0000313" key="6">
    <source>
        <dbReference type="EMBL" id="UUD36793.1"/>
    </source>
</evidence>
<protein>
    <submittedName>
        <fullName evidence="6">ZIP family metal transporter</fullName>
    </submittedName>
</protein>
<feature type="transmembrane region" description="Helical" evidence="5">
    <location>
        <begin position="244"/>
        <end position="263"/>
    </location>
</feature>
<feature type="transmembrane region" description="Helical" evidence="5">
    <location>
        <begin position="20"/>
        <end position="45"/>
    </location>
</feature>